<gene>
    <name evidence="2" type="ordered locus">MTR_7g070125</name>
</gene>
<reference evidence="2 4" key="1">
    <citation type="journal article" date="2011" name="Nature">
        <title>The Medicago genome provides insight into the evolution of rhizobial symbioses.</title>
        <authorList>
            <person name="Young N.D."/>
            <person name="Debelle F."/>
            <person name="Oldroyd G.E."/>
            <person name="Geurts R."/>
            <person name="Cannon S.B."/>
            <person name="Udvardi M.K."/>
            <person name="Benedito V.A."/>
            <person name="Mayer K.F."/>
            <person name="Gouzy J."/>
            <person name="Schoof H."/>
            <person name="Van de Peer Y."/>
            <person name="Proost S."/>
            <person name="Cook D.R."/>
            <person name="Meyers B.C."/>
            <person name="Spannagl M."/>
            <person name="Cheung F."/>
            <person name="De Mita S."/>
            <person name="Krishnakumar V."/>
            <person name="Gundlach H."/>
            <person name="Zhou S."/>
            <person name="Mudge J."/>
            <person name="Bharti A.K."/>
            <person name="Murray J.D."/>
            <person name="Naoumkina M.A."/>
            <person name="Rosen B."/>
            <person name="Silverstein K.A."/>
            <person name="Tang H."/>
            <person name="Rombauts S."/>
            <person name="Zhao P.X."/>
            <person name="Zhou P."/>
            <person name="Barbe V."/>
            <person name="Bardou P."/>
            <person name="Bechner M."/>
            <person name="Bellec A."/>
            <person name="Berger A."/>
            <person name="Berges H."/>
            <person name="Bidwell S."/>
            <person name="Bisseling T."/>
            <person name="Choisne N."/>
            <person name="Couloux A."/>
            <person name="Denny R."/>
            <person name="Deshpande S."/>
            <person name="Dai X."/>
            <person name="Doyle J.J."/>
            <person name="Dudez A.M."/>
            <person name="Farmer A.D."/>
            <person name="Fouteau S."/>
            <person name="Franken C."/>
            <person name="Gibelin C."/>
            <person name="Gish J."/>
            <person name="Goldstein S."/>
            <person name="Gonzalez A.J."/>
            <person name="Green P.J."/>
            <person name="Hallab A."/>
            <person name="Hartog M."/>
            <person name="Hua A."/>
            <person name="Humphray S.J."/>
            <person name="Jeong D.H."/>
            <person name="Jing Y."/>
            <person name="Jocker A."/>
            <person name="Kenton S.M."/>
            <person name="Kim D.J."/>
            <person name="Klee K."/>
            <person name="Lai H."/>
            <person name="Lang C."/>
            <person name="Lin S."/>
            <person name="Macmil S.L."/>
            <person name="Magdelenat G."/>
            <person name="Matthews L."/>
            <person name="McCorrison J."/>
            <person name="Monaghan E.L."/>
            <person name="Mun J.H."/>
            <person name="Najar F.Z."/>
            <person name="Nicholson C."/>
            <person name="Noirot C."/>
            <person name="O'Bleness M."/>
            <person name="Paule C.R."/>
            <person name="Poulain J."/>
            <person name="Prion F."/>
            <person name="Qin B."/>
            <person name="Qu C."/>
            <person name="Retzel E.F."/>
            <person name="Riddle C."/>
            <person name="Sallet E."/>
            <person name="Samain S."/>
            <person name="Samson N."/>
            <person name="Sanders I."/>
            <person name="Saurat O."/>
            <person name="Scarpelli C."/>
            <person name="Schiex T."/>
            <person name="Segurens B."/>
            <person name="Severin A.J."/>
            <person name="Sherrier D.J."/>
            <person name="Shi R."/>
            <person name="Sims S."/>
            <person name="Singer S.R."/>
            <person name="Sinharoy S."/>
            <person name="Sterck L."/>
            <person name="Viollet A."/>
            <person name="Wang B.B."/>
            <person name="Wang K."/>
            <person name="Wang M."/>
            <person name="Wang X."/>
            <person name="Warfsmann J."/>
            <person name="Weissenbach J."/>
            <person name="White D.D."/>
            <person name="White J.D."/>
            <person name="Wiley G.B."/>
            <person name="Wincker P."/>
            <person name="Xing Y."/>
            <person name="Yang L."/>
            <person name="Yao Z."/>
            <person name="Ying F."/>
            <person name="Zhai J."/>
            <person name="Zhou L."/>
            <person name="Zuber A."/>
            <person name="Denarie J."/>
            <person name="Dixon R.A."/>
            <person name="May G.D."/>
            <person name="Schwartz D.C."/>
            <person name="Rogers J."/>
            <person name="Quetier F."/>
            <person name="Town C.D."/>
            <person name="Roe B.A."/>
        </authorList>
    </citation>
    <scope>NUCLEOTIDE SEQUENCE [LARGE SCALE GENOMIC DNA]</scope>
    <source>
        <strain evidence="2">A17</strain>
        <strain evidence="3 4">cv. Jemalong A17</strain>
    </source>
</reference>
<protein>
    <submittedName>
        <fullName evidence="2">Transmembrane protein, putative</fullName>
    </submittedName>
</protein>
<keyword evidence="1" id="KW-1133">Transmembrane helix</keyword>
<keyword evidence="1 2" id="KW-0812">Transmembrane</keyword>
<accession>G7KT92</accession>
<organism evidence="2 4">
    <name type="scientific">Medicago truncatula</name>
    <name type="common">Barrel medic</name>
    <name type="synonym">Medicago tribuloides</name>
    <dbReference type="NCBI Taxonomy" id="3880"/>
    <lineage>
        <taxon>Eukaryota</taxon>
        <taxon>Viridiplantae</taxon>
        <taxon>Streptophyta</taxon>
        <taxon>Embryophyta</taxon>
        <taxon>Tracheophyta</taxon>
        <taxon>Spermatophyta</taxon>
        <taxon>Magnoliopsida</taxon>
        <taxon>eudicotyledons</taxon>
        <taxon>Gunneridae</taxon>
        <taxon>Pentapetalae</taxon>
        <taxon>rosids</taxon>
        <taxon>fabids</taxon>
        <taxon>Fabales</taxon>
        <taxon>Fabaceae</taxon>
        <taxon>Papilionoideae</taxon>
        <taxon>50 kb inversion clade</taxon>
        <taxon>NPAAA clade</taxon>
        <taxon>Hologalegina</taxon>
        <taxon>IRL clade</taxon>
        <taxon>Trifolieae</taxon>
        <taxon>Medicago</taxon>
    </lineage>
</organism>
<evidence type="ECO:0000313" key="2">
    <source>
        <dbReference type="EMBL" id="AES79593.1"/>
    </source>
</evidence>
<dbReference type="PaxDb" id="3880-AES79593"/>
<dbReference type="HOGENOM" id="CLU_2779728_0_0_1"/>
<dbReference type="EMBL" id="CM001223">
    <property type="protein sequence ID" value="AES79593.1"/>
    <property type="molecule type" value="Genomic_DNA"/>
</dbReference>
<reference evidence="2 4" key="2">
    <citation type="journal article" date="2014" name="BMC Genomics">
        <title>An improved genome release (version Mt4.0) for the model legume Medicago truncatula.</title>
        <authorList>
            <person name="Tang H."/>
            <person name="Krishnakumar V."/>
            <person name="Bidwell S."/>
            <person name="Rosen B."/>
            <person name="Chan A."/>
            <person name="Zhou S."/>
            <person name="Gentzbittel L."/>
            <person name="Childs K.L."/>
            <person name="Yandell M."/>
            <person name="Gundlach H."/>
            <person name="Mayer K.F."/>
            <person name="Schwartz D.C."/>
            <person name="Town C.D."/>
        </authorList>
    </citation>
    <scope>GENOME REANNOTATION</scope>
    <source>
        <strain evidence="3 4">cv. Jemalong A17</strain>
    </source>
</reference>
<proteinExistence type="predicted"/>
<keyword evidence="1" id="KW-0472">Membrane</keyword>
<name>G7KT92_MEDTR</name>
<evidence type="ECO:0000313" key="3">
    <source>
        <dbReference type="EnsemblPlants" id="AES79593"/>
    </source>
</evidence>
<evidence type="ECO:0000313" key="4">
    <source>
        <dbReference type="Proteomes" id="UP000002051"/>
    </source>
</evidence>
<evidence type="ECO:0000256" key="1">
    <source>
        <dbReference type="SAM" id="Phobius"/>
    </source>
</evidence>
<dbReference type="EnsemblPlants" id="AES79593">
    <property type="protein sequence ID" value="AES79593"/>
    <property type="gene ID" value="MTR_7g070125"/>
</dbReference>
<reference evidence="3" key="3">
    <citation type="submission" date="2015-04" db="UniProtKB">
        <authorList>
            <consortium name="EnsemblPlants"/>
        </authorList>
    </citation>
    <scope>IDENTIFICATION</scope>
    <source>
        <strain evidence="3">cv. Jemalong A17</strain>
    </source>
</reference>
<dbReference type="Proteomes" id="UP000002051">
    <property type="component" value="Unassembled WGS sequence"/>
</dbReference>
<feature type="transmembrane region" description="Helical" evidence="1">
    <location>
        <begin position="7"/>
        <end position="28"/>
    </location>
</feature>
<dbReference type="AlphaFoldDB" id="G7KT92"/>
<keyword evidence="4" id="KW-1185">Reference proteome</keyword>
<sequence>MAATRKFIYVLIINFHPSQISFIISLFVTKILSCFNNNVPFSFFFVACKTDKDCPESKYRYIFKCRSGECVKIKI</sequence>